<dbReference type="AlphaFoldDB" id="A0A918VUE3"/>
<feature type="transmembrane region" description="Helical" evidence="7">
    <location>
        <begin position="132"/>
        <end position="161"/>
    </location>
</feature>
<dbReference type="Gene3D" id="1.10.3720.10">
    <property type="entry name" value="MetI-like"/>
    <property type="match status" value="1"/>
</dbReference>
<evidence type="ECO:0000256" key="4">
    <source>
        <dbReference type="ARBA" id="ARBA00022692"/>
    </source>
</evidence>
<dbReference type="Pfam" id="PF00528">
    <property type="entry name" value="BPD_transp_1"/>
    <property type="match status" value="1"/>
</dbReference>
<dbReference type="PANTHER" id="PTHR43163:SF6">
    <property type="entry name" value="DIPEPTIDE TRANSPORT SYSTEM PERMEASE PROTEIN DPPB-RELATED"/>
    <property type="match status" value="1"/>
</dbReference>
<evidence type="ECO:0000256" key="7">
    <source>
        <dbReference type="RuleBase" id="RU363032"/>
    </source>
</evidence>
<dbReference type="RefSeq" id="WP_189425800.1">
    <property type="nucleotide sequence ID" value="NZ_BMZE01000002.1"/>
</dbReference>
<reference evidence="9" key="2">
    <citation type="submission" date="2020-09" db="EMBL/GenBank/DDBJ databases">
        <authorList>
            <person name="Sun Q."/>
            <person name="Kim S."/>
        </authorList>
    </citation>
    <scope>NUCLEOTIDE SEQUENCE</scope>
    <source>
        <strain evidence="9">KCTC 32437</strain>
    </source>
</reference>
<comment type="caution">
    <text evidence="9">The sequence shown here is derived from an EMBL/GenBank/DDBJ whole genome shotgun (WGS) entry which is preliminary data.</text>
</comment>
<feature type="transmembrane region" description="Helical" evidence="7">
    <location>
        <begin position="9"/>
        <end position="27"/>
    </location>
</feature>
<dbReference type="CDD" id="cd06261">
    <property type="entry name" value="TM_PBP2"/>
    <property type="match status" value="1"/>
</dbReference>
<evidence type="ECO:0000313" key="9">
    <source>
        <dbReference type="EMBL" id="GHA26485.1"/>
    </source>
</evidence>
<comment type="subcellular location">
    <subcellularLocation>
        <location evidence="1 7">Cell membrane</location>
        <topology evidence="1 7">Multi-pass membrane protein</topology>
    </subcellularLocation>
</comment>
<keyword evidence="3" id="KW-1003">Cell membrane</keyword>
<keyword evidence="2 7" id="KW-0813">Transport</keyword>
<feature type="transmembrane region" description="Helical" evidence="7">
    <location>
        <begin position="181"/>
        <end position="200"/>
    </location>
</feature>
<feature type="domain" description="ABC transmembrane type-1" evidence="8">
    <location>
        <begin position="95"/>
        <end position="298"/>
    </location>
</feature>
<proteinExistence type="inferred from homology"/>
<evidence type="ECO:0000256" key="3">
    <source>
        <dbReference type="ARBA" id="ARBA00022475"/>
    </source>
</evidence>
<keyword evidence="10" id="KW-1185">Reference proteome</keyword>
<keyword evidence="4 7" id="KW-0812">Transmembrane</keyword>
<evidence type="ECO:0000313" key="10">
    <source>
        <dbReference type="Proteomes" id="UP000646579"/>
    </source>
</evidence>
<feature type="transmembrane region" description="Helical" evidence="7">
    <location>
        <begin position="95"/>
        <end position="120"/>
    </location>
</feature>
<evidence type="ECO:0000256" key="6">
    <source>
        <dbReference type="ARBA" id="ARBA00023136"/>
    </source>
</evidence>
<evidence type="ECO:0000256" key="5">
    <source>
        <dbReference type="ARBA" id="ARBA00022989"/>
    </source>
</evidence>
<name>A0A918VUE3_9HYPH</name>
<dbReference type="PANTHER" id="PTHR43163">
    <property type="entry name" value="DIPEPTIDE TRANSPORT SYSTEM PERMEASE PROTEIN DPPB-RELATED"/>
    <property type="match status" value="1"/>
</dbReference>
<keyword evidence="6 7" id="KW-0472">Membrane</keyword>
<organism evidence="9 10">
    <name type="scientific">Devosia pacifica</name>
    <dbReference type="NCBI Taxonomy" id="1335967"/>
    <lineage>
        <taxon>Bacteria</taxon>
        <taxon>Pseudomonadati</taxon>
        <taxon>Pseudomonadota</taxon>
        <taxon>Alphaproteobacteria</taxon>
        <taxon>Hyphomicrobiales</taxon>
        <taxon>Devosiaceae</taxon>
        <taxon>Devosia</taxon>
    </lineage>
</organism>
<dbReference type="GO" id="GO:0005886">
    <property type="term" value="C:plasma membrane"/>
    <property type="evidence" value="ECO:0007669"/>
    <property type="project" value="UniProtKB-SubCell"/>
</dbReference>
<feature type="transmembrane region" description="Helical" evidence="7">
    <location>
        <begin position="281"/>
        <end position="307"/>
    </location>
</feature>
<dbReference type="InterPro" id="IPR035906">
    <property type="entry name" value="MetI-like_sf"/>
</dbReference>
<dbReference type="EMBL" id="BMZE01000002">
    <property type="protein sequence ID" value="GHA26485.1"/>
    <property type="molecule type" value="Genomic_DNA"/>
</dbReference>
<dbReference type="InterPro" id="IPR045621">
    <property type="entry name" value="BPD_transp_1_N"/>
</dbReference>
<protein>
    <submittedName>
        <fullName evidence="9">Peptide ABC transporter</fullName>
    </submittedName>
</protein>
<sequence length="317" mass="33869">MPGIAIRRIAGFVATLLVAALVVFVLLDLLPGDPARFILGINASAEAVASLRTQMGFDAPAWQRFGDWLWGMLQGDFGISYTQGAPVAELIAERIWVTLPLAGVAMVISVAVGLPLGIAAARRRGRPADTALMVLAQIGIAIPNFWFGLLLALVFAVMLGWLPTGGFIPWQEDPVSAARSLVLPGLALALPQAAILARVMRTALVEVSGQDFIRTAEAKGMTRGEALWRHGVRNALLPVITILGLQFAFLISGVIIVENVFYLPGLGRLVLAAILERDLVLVRGITMVLIVAVTATMLLTDLLYTLVDPRVRTGGRP</sequence>
<dbReference type="InterPro" id="IPR000515">
    <property type="entry name" value="MetI-like"/>
</dbReference>
<dbReference type="SUPFAM" id="SSF161098">
    <property type="entry name" value="MetI-like"/>
    <property type="match status" value="1"/>
</dbReference>
<dbReference type="Proteomes" id="UP000646579">
    <property type="component" value="Unassembled WGS sequence"/>
</dbReference>
<reference evidence="9" key="1">
    <citation type="journal article" date="2014" name="Int. J. Syst. Evol. Microbiol.">
        <title>Complete genome sequence of Corynebacterium casei LMG S-19264T (=DSM 44701T), isolated from a smear-ripened cheese.</title>
        <authorList>
            <consortium name="US DOE Joint Genome Institute (JGI-PGF)"/>
            <person name="Walter F."/>
            <person name="Albersmeier A."/>
            <person name="Kalinowski J."/>
            <person name="Ruckert C."/>
        </authorList>
    </citation>
    <scope>NUCLEOTIDE SEQUENCE</scope>
    <source>
        <strain evidence="9">KCTC 32437</strain>
    </source>
</reference>
<gene>
    <name evidence="9" type="ORF">GCM10007989_22850</name>
</gene>
<accession>A0A918VUE3</accession>
<keyword evidence="5 7" id="KW-1133">Transmembrane helix</keyword>
<evidence type="ECO:0000259" key="8">
    <source>
        <dbReference type="PROSITE" id="PS50928"/>
    </source>
</evidence>
<dbReference type="GO" id="GO:0071916">
    <property type="term" value="F:dipeptide transmembrane transporter activity"/>
    <property type="evidence" value="ECO:0007669"/>
    <property type="project" value="TreeGrafter"/>
</dbReference>
<evidence type="ECO:0000256" key="1">
    <source>
        <dbReference type="ARBA" id="ARBA00004651"/>
    </source>
</evidence>
<feature type="transmembrane region" description="Helical" evidence="7">
    <location>
        <begin position="235"/>
        <end position="261"/>
    </location>
</feature>
<dbReference type="PROSITE" id="PS50928">
    <property type="entry name" value="ABC_TM1"/>
    <property type="match status" value="1"/>
</dbReference>
<comment type="similarity">
    <text evidence="7">Belongs to the binding-protein-dependent transport system permease family.</text>
</comment>
<dbReference type="Pfam" id="PF19300">
    <property type="entry name" value="BPD_transp_1_N"/>
    <property type="match status" value="1"/>
</dbReference>
<evidence type="ECO:0000256" key="2">
    <source>
        <dbReference type="ARBA" id="ARBA00022448"/>
    </source>
</evidence>